<dbReference type="GO" id="GO:0003677">
    <property type="term" value="F:DNA binding"/>
    <property type="evidence" value="ECO:0007669"/>
    <property type="project" value="UniProtKB-KW"/>
</dbReference>
<evidence type="ECO:0000313" key="5">
    <source>
        <dbReference type="EMBL" id="TYA11986.1"/>
    </source>
</evidence>
<evidence type="ECO:0000259" key="4">
    <source>
        <dbReference type="PROSITE" id="PS50995"/>
    </source>
</evidence>
<keyword evidence="1" id="KW-0805">Transcription regulation</keyword>
<dbReference type="GO" id="GO:0003700">
    <property type="term" value="F:DNA-binding transcription factor activity"/>
    <property type="evidence" value="ECO:0007669"/>
    <property type="project" value="InterPro"/>
</dbReference>
<accession>A0A5D0CPV9</accession>
<keyword evidence="3" id="KW-0804">Transcription</keyword>
<dbReference type="SMART" id="SM00529">
    <property type="entry name" value="HTH_DTXR"/>
    <property type="match status" value="1"/>
</dbReference>
<dbReference type="SUPFAM" id="SSF46785">
    <property type="entry name" value="Winged helix' DNA-binding domain"/>
    <property type="match status" value="1"/>
</dbReference>
<dbReference type="PANTHER" id="PTHR42756">
    <property type="entry name" value="TRANSCRIPTIONAL REGULATOR, MARR"/>
    <property type="match status" value="1"/>
</dbReference>
<evidence type="ECO:0000313" key="6">
    <source>
        <dbReference type="Proteomes" id="UP000325218"/>
    </source>
</evidence>
<dbReference type="InterPro" id="IPR036390">
    <property type="entry name" value="WH_DNA-bd_sf"/>
</dbReference>
<dbReference type="GO" id="GO:0046914">
    <property type="term" value="F:transition metal ion binding"/>
    <property type="evidence" value="ECO:0007669"/>
    <property type="project" value="InterPro"/>
</dbReference>
<dbReference type="EMBL" id="VSDO01000003">
    <property type="protein sequence ID" value="TYA11986.1"/>
    <property type="molecule type" value="Genomic_DNA"/>
</dbReference>
<organism evidence="5 6">
    <name type="scientific">Paenibacillus faecis</name>
    <dbReference type="NCBI Taxonomy" id="862114"/>
    <lineage>
        <taxon>Bacteria</taxon>
        <taxon>Bacillati</taxon>
        <taxon>Bacillota</taxon>
        <taxon>Bacilli</taxon>
        <taxon>Bacillales</taxon>
        <taxon>Paenibacillaceae</taxon>
        <taxon>Paenibacillus</taxon>
    </lineage>
</organism>
<dbReference type="AlphaFoldDB" id="A0A5D0CPV9"/>
<evidence type="ECO:0000256" key="1">
    <source>
        <dbReference type="ARBA" id="ARBA00023015"/>
    </source>
</evidence>
<dbReference type="InterPro" id="IPR022689">
    <property type="entry name" value="Iron_dep_repressor"/>
</dbReference>
<proteinExistence type="predicted"/>
<evidence type="ECO:0000256" key="3">
    <source>
        <dbReference type="ARBA" id="ARBA00023163"/>
    </source>
</evidence>
<keyword evidence="2" id="KW-0238">DNA-binding</keyword>
<protein>
    <submittedName>
        <fullName evidence="5">MarR family transcriptional regulator</fullName>
    </submittedName>
</protein>
<evidence type="ECO:0000256" key="2">
    <source>
        <dbReference type="ARBA" id="ARBA00023125"/>
    </source>
</evidence>
<comment type="caution">
    <text evidence="5">The sequence shown here is derived from an EMBL/GenBank/DDBJ whole genome shotgun (WGS) entry which is preliminary data.</text>
</comment>
<sequence length="157" mass="18355">MNMGGEPGAQRLMESIARFRRADWHKKVLEGYKPSELRVLSMIEKGCLDDARGVTISAISELMRVSPPTVTPLVRSLESNGLIVRSHDEEDRRVVRVRLTEKGVRIRRESREVYIRHFKELYDYLGEARSDQLADLLELVYRFLEEKHKRETEQSEI</sequence>
<keyword evidence="6" id="KW-1185">Reference proteome</keyword>
<dbReference type="OrthoDB" id="163346at2"/>
<dbReference type="PROSITE" id="PS50995">
    <property type="entry name" value="HTH_MARR_2"/>
    <property type="match status" value="1"/>
</dbReference>
<feature type="domain" description="HTH marR-type" evidence="4">
    <location>
        <begin position="1"/>
        <end position="145"/>
    </location>
</feature>
<reference evidence="5 6" key="1">
    <citation type="submission" date="2019-08" db="EMBL/GenBank/DDBJ databases">
        <title>Genome sequencing of Paenibacillus faecis DSM 23593(T).</title>
        <authorList>
            <person name="Kook J.-K."/>
            <person name="Park S.-N."/>
            <person name="Lim Y.K."/>
        </authorList>
    </citation>
    <scope>NUCLEOTIDE SEQUENCE [LARGE SCALE GENOMIC DNA]</scope>
    <source>
        <strain evidence="5 6">DSM 23593</strain>
    </source>
</reference>
<dbReference type="Pfam" id="PF01047">
    <property type="entry name" value="MarR"/>
    <property type="match status" value="1"/>
</dbReference>
<name>A0A5D0CPV9_9BACL</name>
<dbReference type="Gene3D" id="1.10.10.10">
    <property type="entry name" value="Winged helix-like DNA-binding domain superfamily/Winged helix DNA-binding domain"/>
    <property type="match status" value="1"/>
</dbReference>
<dbReference type="PANTHER" id="PTHR42756:SF1">
    <property type="entry name" value="TRANSCRIPTIONAL REPRESSOR OF EMRAB OPERON"/>
    <property type="match status" value="1"/>
</dbReference>
<gene>
    <name evidence="5" type="ORF">FRY98_14680</name>
</gene>
<dbReference type="SMART" id="SM00347">
    <property type="entry name" value="HTH_MARR"/>
    <property type="match status" value="1"/>
</dbReference>
<dbReference type="PRINTS" id="PR00598">
    <property type="entry name" value="HTHMARR"/>
</dbReference>
<dbReference type="InterPro" id="IPR036388">
    <property type="entry name" value="WH-like_DNA-bd_sf"/>
</dbReference>
<dbReference type="InterPro" id="IPR000835">
    <property type="entry name" value="HTH_MarR-typ"/>
</dbReference>
<dbReference type="Proteomes" id="UP000325218">
    <property type="component" value="Unassembled WGS sequence"/>
</dbReference>